<reference evidence="3" key="2">
    <citation type="submission" date="2019-01" db="UniProtKB">
        <authorList>
            <consortium name="EnsemblPlants"/>
        </authorList>
    </citation>
    <scope>IDENTIFICATION</scope>
    <source>
        <strain evidence="3">cv. Heinz 1706</strain>
    </source>
</reference>
<protein>
    <submittedName>
        <fullName evidence="3">Uncharacterized protein</fullName>
    </submittedName>
</protein>
<evidence type="ECO:0000313" key="3">
    <source>
        <dbReference type="EnsemblPlants" id="Solyc06g009455.1.1"/>
    </source>
</evidence>
<feature type="chain" id="PRO_5018587597" evidence="2">
    <location>
        <begin position="17"/>
        <end position="75"/>
    </location>
</feature>
<keyword evidence="2" id="KW-0732">Signal</keyword>
<dbReference type="AlphaFoldDB" id="A0A3Q7GQ77"/>
<dbReference type="Gramene" id="Solyc06g009455.1.1">
    <property type="protein sequence ID" value="Solyc06g009455.1.1"/>
    <property type="gene ID" value="Solyc06g009455.1"/>
</dbReference>
<feature type="signal peptide" evidence="2">
    <location>
        <begin position="1"/>
        <end position="16"/>
    </location>
</feature>
<evidence type="ECO:0000313" key="4">
    <source>
        <dbReference type="Proteomes" id="UP000004994"/>
    </source>
</evidence>
<dbReference type="EnsemblPlants" id="Solyc06g009455.1.1">
    <property type="protein sequence ID" value="Solyc06g009455.1.1"/>
    <property type="gene ID" value="Solyc06g009455.1"/>
</dbReference>
<evidence type="ECO:0000256" key="2">
    <source>
        <dbReference type="SAM" id="SignalP"/>
    </source>
</evidence>
<dbReference type="InParanoid" id="A0A3Q7GQ77"/>
<sequence length="75" mass="8102">SLALILISFILPKRRAKPGVDHHTVTPISDVIRVRTGLNLSLVMILRYAGTGERGEKAERMMGGHADMSSALSTS</sequence>
<dbReference type="PaxDb" id="4081-Solyc06g009470.1.1"/>
<keyword evidence="4" id="KW-1185">Reference proteome</keyword>
<name>A0A3Q7GQ77_SOLLC</name>
<proteinExistence type="predicted"/>
<organism evidence="3">
    <name type="scientific">Solanum lycopersicum</name>
    <name type="common">Tomato</name>
    <name type="synonym">Lycopersicon esculentum</name>
    <dbReference type="NCBI Taxonomy" id="4081"/>
    <lineage>
        <taxon>Eukaryota</taxon>
        <taxon>Viridiplantae</taxon>
        <taxon>Streptophyta</taxon>
        <taxon>Embryophyta</taxon>
        <taxon>Tracheophyta</taxon>
        <taxon>Spermatophyta</taxon>
        <taxon>Magnoliopsida</taxon>
        <taxon>eudicotyledons</taxon>
        <taxon>Gunneridae</taxon>
        <taxon>Pentapetalae</taxon>
        <taxon>asterids</taxon>
        <taxon>lamiids</taxon>
        <taxon>Solanales</taxon>
        <taxon>Solanaceae</taxon>
        <taxon>Solanoideae</taxon>
        <taxon>Solaneae</taxon>
        <taxon>Solanum</taxon>
        <taxon>Solanum subgen. Lycopersicon</taxon>
    </lineage>
</organism>
<evidence type="ECO:0000256" key="1">
    <source>
        <dbReference type="SAM" id="MobiDB-lite"/>
    </source>
</evidence>
<dbReference type="Proteomes" id="UP000004994">
    <property type="component" value="Chromosome 6"/>
</dbReference>
<accession>A0A3Q7GQ77</accession>
<feature type="region of interest" description="Disordered" evidence="1">
    <location>
        <begin position="56"/>
        <end position="75"/>
    </location>
</feature>
<reference evidence="3" key="1">
    <citation type="journal article" date="2012" name="Nature">
        <title>The tomato genome sequence provides insights into fleshy fruit evolution.</title>
        <authorList>
            <consortium name="Tomato Genome Consortium"/>
        </authorList>
    </citation>
    <scope>NUCLEOTIDE SEQUENCE [LARGE SCALE GENOMIC DNA]</scope>
    <source>
        <strain evidence="3">cv. Heinz 1706</strain>
    </source>
</reference>